<accession>A0ABY2BRI3</accession>
<evidence type="ECO:0000313" key="2">
    <source>
        <dbReference type="Proteomes" id="UP000295818"/>
    </source>
</evidence>
<name>A0ABY2BRI3_9ACTN</name>
<dbReference type="EMBL" id="SLWM01000002">
    <property type="protein sequence ID" value="TCO29502.1"/>
    <property type="molecule type" value="Genomic_DNA"/>
</dbReference>
<protein>
    <submittedName>
        <fullName evidence="1">Uncharacterized protein DUF4262</fullName>
    </submittedName>
</protein>
<gene>
    <name evidence="1" type="ORF">EV644_102220</name>
</gene>
<comment type="caution">
    <text evidence="1">The sequence shown here is derived from an EMBL/GenBank/DDBJ whole genome shotgun (WGS) entry which is preliminary data.</text>
</comment>
<keyword evidence="2" id="KW-1185">Reference proteome</keyword>
<evidence type="ECO:0000313" key="1">
    <source>
        <dbReference type="EMBL" id="TCO29502.1"/>
    </source>
</evidence>
<reference evidence="1 2" key="1">
    <citation type="journal article" date="2015" name="Stand. Genomic Sci.">
        <title>Genomic Encyclopedia of Bacterial and Archaeal Type Strains, Phase III: the genomes of soil and plant-associated and newly described type strains.</title>
        <authorList>
            <person name="Whitman W.B."/>
            <person name="Woyke T."/>
            <person name="Klenk H.P."/>
            <person name="Zhou Y."/>
            <person name="Lilburn T.G."/>
            <person name="Beck B.J."/>
            <person name="De Vos P."/>
            <person name="Vandamme P."/>
            <person name="Eisen J.A."/>
            <person name="Garrity G."/>
            <person name="Hugenholtz P."/>
            <person name="Kyrpides N.C."/>
        </authorList>
    </citation>
    <scope>NUCLEOTIDE SEQUENCE [LARGE SCALE GENOMIC DNA]</scope>
    <source>
        <strain evidence="1 2">VKM Ac-2538</strain>
    </source>
</reference>
<sequence>MCDVCGGITNDEYLQRLVDSIRTHGWTVQFIEGDDQRNPAFAYTLGLSLRGHPEFITFNCRPESVQRDLGPLVRAVLDGERFDEGDDLSRFYPDEQKPQLLRFPDSTTHLYTANGMFRRAGDPPIQALQFVWPSKVAWMGGDR</sequence>
<dbReference type="Proteomes" id="UP000295818">
    <property type="component" value="Unassembled WGS sequence"/>
</dbReference>
<dbReference type="RefSeq" id="WP_132188126.1">
    <property type="nucleotide sequence ID" value="NZ_SLWM01000002.1"/>
</dbReference>
<organism evidence="1 2">
    <name type="scientific">Kribbella orskensis</name>
    <dbReference type="NCBI Taxonomy" id="2512216"/>
    <lineage>
        <taxon>Bacteria</taxon>
        <taxon>Bacillati</taxon>
        <taxon>Actinomycetota</taxon>
        <taxon>Actinomycetes</taxon>
        <taxon>Propionibacteriales</taxon>
        <taxon>Kribbellaceae</taxon>
        <taxon>Kribbella</taxon>
    </lineage>
</organism>
<proteinExistence type="predicted"/>
<dbReference type="InterPro" id="IPR025358">
    <property type="entry name" value="DUF4262"/>
</dbReference>
<dbReference type="Pfam" id="PF14081">
    <property type="entry name" value="DUF4262"/>
    <property type="match status" value="1"/>
</dbReference>